<evidence type="ECO:0000313" key="3">
    <source>
        <dbReference type="Proteomes" id="UP000327157"/>
    </source>
</evidence>
<name>A0A5N5I7J3_9ROSA</name>
<dbReference type="AlphaFoldDB" id="A0A5N5I7J3"/>
<gene>
    <name evidence="2" type="ORF">D8674_026233</name>
</gene>
<sequence>MLSSHSSSVHGPFVSLGPLELTDLPLALAALSRPQPNTSALGPQLTSSGPVTQPTLPASALLHVPELSLKPATHDPITPQPCSSNAVPFTSNPIMTYSHTVT</sequence>
<proteinExistence type="predicted"/>
<dbReference type="EMBL" id="SMOL01000004">
    <property type="protein sequence ID" value="KAB2635699.1"/>
    <property type="molecule type" value="Genomic_DNA"/>
</dbReference>
<evidence type="ECO:0000256" key="1">
    <source>
        <dbReference type="SAM" id="MobiDB-lite"/>
    </source>
</evidence>
<reference evidence="2 3" key="3">
    <citation type="submission" date="2019-11" db="EMBL/GenBank/DDBJ databases">
        <title>A de novo genome assembly of a pear dwarfing rootstock.</title>
        <authorList>
            <person name="Wang F."/>
            <person name="Wang J."/>
            <person name="Li S."/>
            <person name="Zhang Y."/>
            <person name="Fang M."/>
            <person name="Ma L."/>
            <person name="Zhao Y."/>
            <person name="Jiang S."/>
        </authorList>
    </citation>
    <scope>NUCLEOTIDE SEQUENCE [LARGE SCALE GENOMIC DNA]</scope>
    <source>
        <strain evidence="2">S2</strain>
        <tissue evidence="2">Leaf</tissue>
    </source>
</reference>
<reference evidence="3" key="2">
    <citation type="submission" date="2019-10" db="EMBL/GenBank/DDBJ databases">
        <title>A de novo genome assembly of a pear dwarfing rootstock.</title>
        <authorList>
            <person name="Wang F."/>
            <person name="Wang J."/>
            <person name="Li S."/>
            <person name="Zhang Y."/>
            <person name="Fang M."/>
            <person name="Ma L."/>
            <person name="Zhao Y."/>
            <person name="Jiang S."/>
        </authorList>
    </citation>
    <scope>NUCLEOTIDE SEQUENCE [LARGE SCALE GENOMIC DNA]</scope>
</reference>
<accession>A0A5N5I7J3</accession>
<comment type="caution">
    <text evidence="2">The sequence shown here is derived from an EMBL/GenBank/DDBJ whole genome shotgun (WGS) entry which is preliminary data.</text>
</comment>
<feature type="region of interest" description="Disordered" evidence="1">
    <location>
        <begin position="34"/>
        <end position="56"/>
    </location>
</feature>
<organism evidence="2 3">
    <name type="scientific">Pyrus ussuriensis x Pyrus communis</name>
    <dbReference type="NCBI Taxonomy" id="2448454"/>
    <lineage>
        <taxon>Eukaryota</taxon>
        <taxon>Viridiplantae</taxon>
        <taxon>Streptophyta</taxon>
        <taxon>Embryophyta</taxon>
        <taxon>Tracheophyta</taxon>
        <taxon>Spermatophyta</taxon>
        <taxon>Magnoliopsida</taxon>
        <taxon>eudicotyledons</taxon>
        <taxon>Gunneridae</taxon>
        <taxon>Pentapetalae</taxon>
        <taxon>rosids</taxon>
        <taxon>fabids</taxon>
        <taxon>Rosales</taxon>
        <taxon>Rosaceae</taxon>
        <taxon>Amygdaloideae</taxon>
        <taxon>Maleae</taxon>
        <taxon>Pyrus</taxon>
    </lineage>
</organism>
<protein>
    <submittedName>
        <fullName evidence="2">Uncharacterized protein</fullName>
    </submittedName>
</protein>
<keyword evidence="3" id="KW-1185">Reference proteome</keyword>
<dbReference type="Proteomes" id="UP000327157">
    <property type="component" value="Chromosome 5"/>
</dbReference>
<evidence type="ECO:0000313" key="2">
    <source>
        <dbReference type="EMBL" id="KAB2635699.1"/>
    </source>
</evidence>
<reference evidence="2 3" key="1">
    <citation type="submission" date="2019-09" db="EMBL/GenBank/DDBJ databases">
        <authorList>
            <person name="Ou C."/>
        </authorList>
    </citation>
    <scope>NUCLEOTIDE SEQUENCE [LARGE SCALE GENOMIC DNA]</scope>
    <source>
        <strain evidence="2">S2</strain>
        <tissue evidence="2">Leaf</tissue>
    </source>
</reference>